<comment type="similarity">
    <text evidence="3">Belongs to the alpha-ketoglutarate dehydrogenase component 4 family.</text>
</comment>
<sequence length="103" mass="11326">MAATGRLVVKAVRPHAPMIKFPNRRLTPRPNVEEMLKSAVNISVAPNSPITSTTRSTQSQIPSVHPLSGPPDSVASVRALPAKYRRRMLVVEEMEYIQRGGPE</sequence>
<reference evidence="5 6" key="1">
    <citation type="submission" date="2024-09" db="EMBL/GenBank/DDBJ databases">
        <title>A chromosome-level genome assembly of Gray's grenadier anchovy, Coilia grayii.</title>
        <authorList>
            <person name="Fu Z."/>
        </authorList>
    </citation>
    <scope>NUCLEOTIDE SEQUENCE [LARGE SCALE GENOMIC DNA]</scope>
    <source>
        <strain evidence="5">G4</strain>
        <tissue evidence="5">Muscle</tissue>
    </source>
</reference>
<evidence type="ECO:0000256" key="2">
    <source>
        <dbReference type="ARBA" id="ARBA00023128"/>
    </source>
</evidence>
<organism evidence="5 6">
    <name type="scientific">Coilia grayii</name>
    <name type="common">Gray's grenadier anchovy</name>
    <dbReference type="NCBI Taxonomy" id="363190"/>
    <lineage>
        <taxon>Eukaryota</taxon>
        <taxon>Metazoa</taxon>
        <taxon>Chordata</taxon>
        <taxon>Craniata</taxon>
        <taxon>Vertebrata</taxon>
        <taxon>Euteleostomi</taxon>
        <taxon>Actinopterygii</taxon>
        <taxon>Neopterygii</taxon>
        <taxon>Teleostei</taxon>
        <taxon>Clupei</taxon>
        <taxon>Clupeiformes</taxon>
        <taxon>Clupeoidei</taxon>
        <taxon>Engraulidae</taxon>
        <taxon>Coilinae</taxon>
        <taxon>Coilia</taxon>
    </lineage>
</organism>
<dbReference type="PANTHER" id="PTHR31601:SF2">
    <property type="entry name" value="ALPHA-KETOGLUTARATE DEHYDROGENASE COMPONENT 4"/>
    <property type="match status" value="1"/>
</dbReference>
<keyword evidence="2" id="KW-0496">Mitochondrion</keyword>
<evidence type="ECO:0000256" key="1">
    <source>
        <dbReference type="ARBA" id="ARBA00004173"/>
    </source>
</evidence>
<evidence type="ECO:0000256" key="3">
    <source>
        <dbReference type="ARBA" id="ARBA00043970"/>
    </source>
</evidence>
<evidence type="ECO:0000313" key="6">
    <source>
        <dbReference type="Proteomes" id="UP001591681"/>
    </source>
</evidence>
<dbReference type="PANTHER" id="PTHR31601">
    <property type="entry name" value="28S RIBOSOMAL PROTEIN S36, MITOCHONDRIAL"/>
    <property type="match status" value="1"/>
</dbReference>
<evidence type="ECO:0000313" key="5">
    <source>
        <dbReference type="EMBL" id="KAL2087690.1"/>
    </source>
</evidence>
<gene>
    <name evidence="5" type="ORF">ACEWY4_016518</name>
</gene>
<evidence type="ECO:0008006" key="7">
    <source>
        <dbReference type="Google" id="ProtNLM"/>
    </source>
</evidence>
<feature type="region of interest" description="Disordered" evidence="4">
    <location>
        <begin position="46"/>
        <end position="74"/>
    </location>
</feature>
<protein>
    <recommendedName>
        <fullName evidence="7">Mitochondrial ribosomal protein S36</fullName>
    </recommendedName>
</protein>
<dbReference type="Proteomes" id="UP001591681">
    <property type="component" value="Unassembled WGS sequence"/>
</dbReference>
<name>A0ABD1JMY6_9TELE</name>
<comment type="caution">
    <text evidence="5">The sequence shown here is derived from an EMBL/GenBank/DDBJ whole genome shotgun (WGS) entry which is preliminary data.</text>
</comment>
<dbReference type="EMBL" id="JBHFQA010000014">
    <property type="protein sequence ID" value="KAL2087690.1"/>
    <property type="molecule type" value="Genomic_DNA"/>
</dbReference>
<accession>A0ABD1JMY6</accession>
<comment type="subcellular location">
    <subcellularLocation>
        <location evidence="1">Mitochondrion</location>
    </subcellularLocation>
</comment>
<proteinExistence type="inferred from homology"/>
<dbReference type="AlphaFoldDB" id="A0ABD1JMY6"/>
<keyword evidence="6" id="KW-1185">Reference proteome</keyword>
<dbReference type="GO" id="GO:0005739">
    <property type="term" value="C:mitochondrion"/>
    <property type="evidence" value="ECO:0007669"/>
    <property type="project" value="UniProtKB-SubCell"/>
</dbReference>
<dbReference type="InterPro" id="IPR020373">
    <property type="entry name" value="Kgd4/YMR-31"/>
</dbReference>
<evidence type="ECO:0000256" key="4">
    <source>
        <dbReference type="SAM" id="MobiDB-lite"/>
    </source>
</evidence>
<feature type="compositionally biased region" description="Low complexity" evidence="4">
    <location>
        <begin position="48"/>
        <end position="63"/>
    </location>
</feature>